<dbReference type="Pfam" id="PF03932">
    <property type="entry name" value="CutC"/>
    <property type="match status" value="1"/>
</dbReference>
<comment type="similarity">
    <text evidence="1 2">Belongs to the CutC family.</text>
</comment>
<reference evidence="3 4" key="1">
    <citation type="submission" date="2020-01" db="EMBL/GenBank/DDBJ databases">
        <title>Vast differences in strain-level diversity in the gut microbiota of two closely related honey bee species.</title>
        <authorList>
            <person name="Ellegaard K.M."/>
            <person name="Suenami S."/>
            <person name="Miyazaki R."/>
            <person name="Engel P."/>
        </authorList>
    </citation>
    <scope>NUCLEOTIDE SEQUENCE [LARGE SCALE GENOMIC DNA]</scope>
    <source>
        <strain evidence="3 4">ESL0416</strain>
    </source>
</reference>
<dbReference type="Proteomes" id="UP000826550">
    <property type="component" value="Chromosome"/>
</dbReference>
<keyword evidence="2" id="KW-0963">Cytoplasm</keyword>
<dbReference type="PANTHER" id="PTHR12598:SF0">
    <property type="entry name" value="COPPER HOMEOSTASIS PROTEIN CUTC HOMOLOG"/>
    <property type="match status" value="1"/>
</dbReference>
<evidence type="ECO:0000256" key="1">
    <source>
        <dbReference type="ARBA" id="ARBA00007768"/>
    </source>
</evidence>
<name>A0ABX8W5W4_9LACO</name>
<dbReference type="HAMAP" id="MF_00795">
    <property type="entry name" value="CutC"/>
    <property type="match status" value="1"/>
</dbReference>
<dbReference type="EMBL" id="CP048268">
    <property type="protein sequence ID" value="QYN52883.1"/>
    <property type="molecule type" value="Genomic_DNA"/>
</dbReference>
<comment type="subcellular location">
    <subcellularLocation>
        <location evidence="2">Cytoplasm</location>
    </subcellularLocation>
</comment>
<sequence>MIKEACVENFLSVPKNIAAGAGRIELNNNLQAGGTTPSFGVIKKTVDYAHGFQVPVVVMIRPRGGNFVYDSTELDMMKNDIQIAGLLKADAVTFGCLTKQHLLNKVQMEELVSLATALGLDVVMHMAFDHITESDQKNAITSLISMGVKRILTHGGNLKEPVEANFDRLKKIIAWANNQIEILPGGGINTSNASLVAGELRVNQLHGTKIVLP</sequence>
<keyword evidence="4" id="KW-1185">Reference proteome</keyword>
<evidence type="ECO:0000256" key="2">
    <source>
        <dbReference type="HAMAP-Rule" id="MF_00795"/>
    </source>
</evidence>
<proteinExistence type="inferred from homology"/>
<comment type="caution">
    <text evidence="2">Once thought to be involved in copper homeostasis, experiments in E.coli have shown this is not the case.</text>
</comment>
<dbReference type="PANTHER" id="PTHR12598">
    <property type="entry name" value="COPPER HOMEOSTASIS PROTEIN CUTC"/>
    <property type="match status" value="1"/>
</dbReference>
<organism evidence="3 4">
    <name type="scientific">Lactobacillus panisapium</name>
    <dbReference type="NCBI Taxonomy" id="2012495"/>
    <lineage>
        <taxon>Bacteria</taxon>
        <taxon>Bacillati</taxon>
        <taxon>Bacillota</taxon>
        <taxon>Bacilli</taxon>
        <taxon>Lactobacillales</taxon>
        <taxon>Lactobacillaceae</taxon>
        <taxon>Lactobacillus</taxon>
    </lineage>
</organism>
<accession>A0ABX8W5W4</accession>
<evidence type="ECO:0000313" key="4">
    <source>
        <dbReference type="Proteomes" id="UP000826550"/>
    </source>
</evidence>
<protein>
    <recommendedName>
        <fullName evidence="2">PF03932 family protein CutC</fullName>
    </recommendedName>
</protein>
<evidence type="ECO:0000313" key="3">
    <source>
        <dbReference type="EMBL" id="QYN52883.1"/>
    </source>
</evidence>
<dbReference type="Gene3D" id="3.20.20.380">
    <property type="entry name" value="Copper homeostasis (CutC) domain"/>
    <property type="match status" value="1"/>
</dbReference>
<dbReference type="RefSeq" id="WP_220219714.1">
    <property type="nucleotide sequence ID" value="NZ_CP048268.1"/>
</dbReference>
<dbReference type="InterPro" id="IPR005627">
    <property type="entry name" value="CutC-like"/>
</dbReference>
<dbReference type="InterPro" id="IPR036822">
    <property type="entry name" value="CutC-like_dom_sf"/>
</dbReference>
<dbReference type="SUPFAM" id="SSF110395">
    <property type="entry name" value="CutC-like"/>
    <property type="match status" value="1"/>
</dbReference>
<gene>
    <name evidence="2" type="primary">cutC</name>
    <name evidence="3" type="ORF">GYM71_05395</name>
</gene>